<evidence type="ECO:0000256" key="1">
    <source>
        <dbReference type="SAM" id="SignalP"/>
    </source>
</evidence>
<dbReference type="PROSITE" id="PS51257">
    <property type="entry name" value="PROKAR_LIPOPROTEIN"/>
    <property type="match status" value="1"/>
</dbReference>
<dbReference type="AlphaFoldDB" id="A0A4V2JEP3"/>
<proteinExistence type="predicted"/>
<organism evidence="2 3">
    <name type="scientific">Glaciihabitans arcticus</name>
    <dbReference type="NCBI Taxonomy" id="2668039"/>
    <lineage>
        <taxon>Bacteria</taxon>
        <taxon>Bacillati</taxon>
        <taxon>Actinomycetota</taxon>
        <taxon>Actinomycetes</taxon>
        <taxon>Micrococcales</taxon>
        <taxon>Microbacteriaceae</taxon>
        <taxon>Glaciihabitans</taxon>
    </lineage>
</organism>
<dbReference type="Proteomes" id="UP000294194">
    <property type="component" value="Unassembled WGS sequence"/>
</dbReference>
<name>A0A4V2JEP3_9MICO</name>
<accession>A0A4V2JEP3</accession>
<dbReference type="RefSeq" id="WP_130980489.1">
    <property type="nucleotide sequence ID" value="NZ_SISG01000001.1"/>
</dbReference>
<keyword evidence="1" id="KW-0732">Signal</keyword>
<feature type="chain" id="PRO_5038929234" description="Lipoprotein" evidence="1">
    <location>
        <begin position="24"/>
        <end position="156"/>
    </location>
</feature>
<dbReference type="EMBL" id="SISG01000001">
    <property type="protein sequence ID" value="TBN56379.1"/>
    <property type="molecule type" value="Genomic_DNA"/>
</dbReference>
<feature type="signal peptide" evidence="1">
    <location>
        <begin position="1"/>
        <end position="23"/>
    </location>
</feature>
<evidence type="ECO:0000313" key="2">
    <source>
        <dbReference type="EMBL" id="TBN56379.1"/>
    </source>
</evidence>
<evidence type="ECO:0000313" key="3">
    <source>
        <dbReference type="Proteomes" id="UP000294194"/>
    </source>
</evidence>
<sequence>MDVRAVNLVLLAVSLVALTGCTAETPATVDENADISMRFVDYRVAFAFCGDHEYSAIRVTTTDKAEGATAKLIWATSGIARSADADEPIFLGQDPEGFTSTDIENATFEGAWVDVTLQLTDDGDTVLSRTARLDGNSLSDAHWVNSVRGEVTGTCE</sequence>
<gene>
    <name evidence="2" type="ORF">EYE40_02625</name>
</gene>
<evidence type="ECO:0008006" key="4">
    <source>
        <dbReference type="Google" id="ProtNLM"/>
    </source>
</evidence>
<reference evidence="3" key="1">
    <citation type="submission" date="2019-02" db="EMBL/GenBank/DDBJ databases">
        <title>Glaciihabitans arcticus sp. nov., a psychrotolerant bacterium isolated from polar soil.</title>
        <authorList>
            <person name="Dahal R.H."/>
        </authorList>
    </citation>
    <scope>NUCLEOTIDE SEQUENCE [LARGE SCALE GENOMIC DNA]</scope>
    <source>
        <strain evidence="3">RP-3-7</strain>
    </source>
</reference>
<protein>
    <recommendedName>
        <fullName evidence="4">Lipoprotein</fullName>
    </recommendedName>
</protein>
<comment type="caution">
    <text evidence="2">The sequence shown here is derived from an EMBL/GenBank/DDBJ whole genome shotgun (WGS) entry which is preliminary data.</text>
</comment>
<keyword evidence="3" id="KW-1185">Reference proteome</keyword>